<evidence type="ECO:0000259" key="6">
    <source>
        <dbReference type="Pfam" id="PF00755"/>
    </source>
</evidence>
<dbReference type="GO" id="GO:0005739">
    <property type="term" value="C:mitochondrion"/>
    <property type="evidence" value="ECO:0007669"/>
    <property type="project" value="TreeGrafter"/>
</dbReference>
<evidence type="ECO:0000256" key="4">
    <source>
        <dbReference type="PIRSR" id="PIRSR600542-1"/>
    </source>
</evidence>
<gene>
    <name evidence="7" type="ORF">DYB25_005480</name>
    <name evidence="8" type="ORF">DYB26_007259</name>
    <name evidence="9" type="ORF">DYB31_006358</name>
</gene>
<dbReference type="EMBL" id="QUTA01009031">
    <property type="protein sequence ID" value="RHY01973.1"/>
    <property type="molecule type" value="Genomic_DNA"/>
</dbReference>
<feature type="active site" description="Proton acceptor" evidence="4">
    <location>
        <position position="342"/>
    </location>
</feature>
<dbReference type="Gene3D" id="3.30.559.10">
    <property type="entry name" value="Chloramphenicol acetyltransferase-like domain"/>
    <property type="match status" value="1"/>
</dbReference>
<evidence type="ECO:0000313" key="7">
    <source>
        <dbReference type="EMBL" id="RHY01973.1"/>
    </source>
</evidence>
<evidence type="ECO:0000256" key="1">
    <source>
        <dbReference type="ARBA" id="ARBA00005232"/>
    </source>
</evidence>
<dbReference type="GO" id="GO:0004095">
    <property type="term" value="F:carnitine O-palmitoyltransferase activity"/>
    <property type="evidence" value="ECO:0007669"/>
    <property type="project" value="TreeGrafter"/>
</dbReference>
<proteinExistence type="inferred from homology"/>
<dbReference type="Gene3D" id="3.30.559.70">
    <property type="entry name" value="Choline/Carnitine o-acyltransferase, domain 2"/>
    <property type="match status" value="1"/>
</dbReference>
<keyword evidence="2 5" id="KW-0808">Transferase</keyword>
<comment type="caution">
    <text evidence="7">The sequence shown here is derived from an EMBL/GenBank/DDBJ whole genome shotgun (WGS) entry which is preliminary data.</text>
</comment>
<protein>
    <recommendedName>
        <fullName evidence="6">Choline/carnitine acyltransferase domain-containing protein</fullName>
    </recommendedName>
</protein>
<evidence type="ECO:0000256" key="2">
    <source>
        <dbReference type="ARBA" id="ARBA00022679"/>
    </source>
</evidence>
<evidence type="ECO:0000313" key="12">
    <source>
        <dbReference type="Proteomes" id="UP000286510"/>
    </source>
</evidence>
<dbReference type="InterPro" id="IPR023213">
    <property type="entry name" value="CAT-like_dom_sf"/>
</dbReference>
<dbReference type="Proteomes" id="UP000286510">
    <property type="component" value="Unassembled WGS sequence"/>
</dbReference>
<sequence length="628" mass="68950">MKFPVRPAASSTLRRALSTTAADEAVKHPSWFLKLVNNNDYDVPRLPVPQLNDTLEKYLKSVQPLITPDEYKEHKKLVEDFGLGQNRSVGRTLQDDLIKQEFVNAMGRAYPFSYIEAWWDAMYLGGRYPNPINVNPGYGLVNEPAGSVLADPLTRTSTIVVSVLKWFDKVKSGTLEQDPKQCMAAYAKQLGTAKIPQPSMDVLKFHPRSEHIVVLHRNAFYKVQVLDGKKIVSQESLQASLSHISTHGASASTAPNLAVLTSEDRDVWAAVRSDLRQEPVNQASLDTIDSALFVLVLDDTTYTDDSALSAATLHGDRGANRWFDKLQLIAYPDGHVAVNFEHTFSDGTNWNRWLHEVWHDVHQTDSGYAPLVAAKGSIDTPSSSSTSPLAFSLDAAAHKAIEAAEARAAADTANNETHLLRYKGFGKNTIKTWGLSPDGVVQMALQLAFFNQHHRLPPTYESCSTRGFFHGRTETIRSATSEALRFVSAVSSGASVASQREFLVKAVDRHVANAKEAQKGLGVDRHLTMLNHVAGTSGVSHDFLTSTIRRNATNFQISSSNVTMPFLDYFCFGAVAPTGYGVGYLIQNDHLPINITSFVDCPTTSSPKFAQALTEALDTVHAIAQSPK</sequence>
<comment type="similarity">
    <text evidence="1 5">Belongs to the carnitine/choline acetyltransferase family.</text>
</comment>
<evidence type="ECO:0000256" key="5">
    <source>
        <dbReference type="RuleBase" id="RU003801"/>
    </source>
</evidence>
<dbReference type="PANTHER" id="PTHR22589">
    <property type="entry name" value="CARNITINE O-ACYLTRANSFERASE"/>
    <property type="match status" value="1"/>
</dbReference>
<evidence type="ECO:0000313" key="9">
    <source>
        <dbReference type="EMBL" id="RHZ40604.1"/>
    </source>
</evidence>
<evidence type="ECO:0000313" key="11">
    <source>
        <dbReference type="Proteomes" id="UP000266239"/>
    </source>
</evidence>
<name>A0A397A288_APHAT</name>
<reference evidence="10 11" key="1">
    <citation type="submission" date="2018-08" db="EMBL/GenBank/DDBJ databases">
        <title>Aphanomyces genome sequencing and annotation.</title>
        <authorList>
            <person name="Minardi D."/>
            <person name="Oidtmann B."/>
            <person name="Van Der Giezen M."/>
            <person name="Studholme D.J."/>
        </authorList>
    </citation>
    <scope>NUCLEOTIDE SEQUENCE [LARGE SCALE GENOMIC DNA]</scope>
    <source>
        <strain evidence="9 10">197901</strain>
        <strain evidence="8 12">FDL457</strain>
        <strain evidence="7 11">Yx</strain>
    </source>
</reference>
<dbReference type="Proteomes" id="UP000266239">
    <property type="component" value="Unassembled WGS sequence"/>
</dbReference>
<dbReference type="Proteomes" id="UP000266196">
    <property type="component" value="Unassembled WGS sequence"/>
</dbReference>
<dbReference type="SUPFAM" id="SSF52777">
    <property type="entry name" value="CoA-dependent acyltransferases"/>
    <property type="match status" value="2"/>
</dbReference>
<dbReference type="InterPro" id="IPR000542">
    <property type="entry name" value="Carn_acyl_trans"/>
</dbReference>
<accession>A0A397A288</accession>
<dbReference type="GO" id="GO:0006635">
    <property type="term" value="P:fatty acid beta-oxidation"/>
    <property type="evidence" value="ECO:0007669"/>
    <property type="project" value="TreeGrafter"/>
</dbReference>
<dbReference type="VEuPathDB" id="FungiDB:H257_03897"/>
<dbReference type="PROSITE" id="PS00440">
    <property type="entry name" value="ACYLTRANSF_C_2"/>
    <property type="match status" value="1"/>
</dbReference>
<dbReference type="InterPro" id="IPR042231">
    <property type="entry name" value="Cho/carn_acyl_trans_2"/>
</dbReference>
<dbReference type="PANTHER" id="PTHR22589:SF16">
    <property type="entry name" value="CARNITINE O-PALMITOYLTRANSFERASE 2, MITOCHONDRIAL"/>
    <property type="match status" value="1"/>
</dbReference>
<dbReference type="EMBL" id="QUTF01012341">
    <property type="protein sequence ID" value="RHZ24126.1"/>
    <property type="molecule type" value="Genomic_DNA"/>
</dbReference>
<dbReference type="InterPro" id="IPR039551">
    <property type="entry name" value="Cho/carn_acyl_trans"/>
</dbReference>
<keyword evidence="3 5" id="KW-0012">Acyltransferase</keyword>
<organism evidence="7 11">
    <name type="scientific">Aphanomyces astaci</name>
    <name type="common">Crayfish plague agent</name>
    <dbReference type="NCBI Taxonomy" id="112090"/>
    <lineage>
        <taxon>Eukaryota</taxon>
        <taxon>Sar</taxon>
        <taxon>Stramenopiles</taxon>
        <taxon>Oomycota</taxon>
        <taxon>Saprolegniomycetes</taxon>
        <taxon>Saprolegniales</taxon>
        <taxon>Verrucalvaceae</taxon>
        <taxon>Aphanomyces</taxon>
    </lineage>
</organism>
<feature type="domain" description="Choline/carnitine acyltransferase" evidence="6">
    <location>
        <begin position="46"/>
        <end position="615"/>
    </location>
</feature>
<evidence type="ECO:0000313" key="10">
    <source>
        <dbReference type="Proteomes" id="UP000266196"/>
    </source>
</evidence>
<dbReference type="EMBL" id="QUTE01002547">
    <property type="protein sequence ID" value="RHZ40604.1"/>
    <property type="molecule type" value="Genomic_DNA"/>
</dbReference>
<dbReference type="AlphaFoldDB" id="A0A397A288"/>
<evidence type="ECO:0000256" key="3">
    <source>
        <dbReference type="ARBA" id="ARBA00023315"/>
    </source>
</evidence>
<evidence type="ECO:0000313" key="8">
    <source>
        <dbReference type="EMBL" id="RHZ24126.1"/>
    </source>
</evidence>
<dbReference type="Pfam" id="PF00755">
    <property type="entry name" value="Carn_acyltransf"/>
    <property type="match status" value="1"/>
</dbReference>